<dbReference type="PANTHER" id="PTHR47234:SF2">
    <property type="entry name" value="TONB-DEPENDENT RECEPTOR"/>
    <property type="match status" value="1"/>
</dbReference>
<dbReference type="EMBL" id="JAFKCZ010000008">
    <property type="protein sequence ID" value="MBN7797307.1"/>
    <property type="molecule type" value="Genomic_DNA"/>
</dbReference>
<comment type="subcellular location">
    <subcellularLocation>
        <location evidence="1 8">Cell outer membrane</location>
        <topology evidence="1 8">Multi-pass membrane protein</topology>
    </subcellularLocation>
</comment>
<evidence type="ECO:0000256" key="4">
    <source>
        <dbReference type="ARBA" id="ARBA00022692"/>
    </source>
</evidence>
<feature type="chain" id="PRO_5037395809" evidence="10">
    <location>
        <begin position="31"/>
        <end position="855"/>
    </location>
</feature>
<keyword evidence="3 8" id="KW-1134">Transmembrane beta strand</keyword>
<dbReference type="PROSITE" id="PS52016">
    <property type="entry name" value="TONB_DEPENDENT_REC_3"/>
    <property type="match status" value="1"/>
</dbReference>
<dbReference type="SUPFAM" id="SSF56935">
    <property type="entry name" value="Porins"/>
    <property type="match status" value="1"/>
</dbReference>
<evidence type="ECO:0000256" key="9">
    <source>
        <dbReference type="RuleBase" id="RU003357"/>
    </source>
</evidence>
<evidence type="ECO:0000259" key="11">
    <source>
        <dbReference type="Pfam" id="PF00593"/>
    </source>
</evidence>
<evidence type="ECO:0000256" key="2">
    <source>
        <dbReference type="ARBA" id="ARBA00022448"/>
    </source>
</evidence>
<keyword evidence="10" id="KW-0732">Signal</keyword>
<dbReference type="InterPro" id="IPR039426">
    <property type="entry name" value="TonB-dep_rcpt-like"/>
</dbReference>
<evidence type="ECO:0000259" key="12">
    <source>
        <dbReference type="Pfam" id="PF07715"/>
    </source>
</evidence>
<dbReference type="Proteomes" id="UP000664303">
    <property type="component" value="Unassembled WGS sequence"/>
</dbReference>
<dbReference type="GO" id="GO:0009279">
    <property type="term" value="C:cell outer membrane"/>
    <property type="evidence" value="ECO:0007669"/>
    <property type="project" value="UniProtKB-SubCell"/>
</dbReference>
<proteinExistence type="inferred from homology"/>
<keyword evidence="6 8" id="KW-0472">Membrane</keyword>
<dbReference type="InterPro" id="IPR012910">
    <property type="entry name" value="Plug_dom"/>
</dbReference>
<keyword evidence="7 8" id="KW-0998">Cell outer membrane</keyword>
<dbReference type="InterPro" id="IPR036942">
    <property type="entry name" value="Beta-barrel_TonB_sf"/>
</dbReference>
<dbReference type="RefSeq" id="WP_206560760.1">
    <property type="nucleotide sequence ID" value="NZ_JAFKCZ010000008.1"/>
</dbReference>
<evidence type="ECO:0000256" key="3">
    <source>
        <dbReference type="ARBA" id="ARBA00022452"/>
    </source>
</evidence>
<comment type="similarity">
    <text evidence="8 9">Belongs to the TonB-dependent receptor family.</text>
</comment>
<keyword evidence="4 8" id="KW-0812">Transmembrane</keyword>
<feature type="domain" description="TonB-dependent receptor plug" evidence="12">
    <location>
        <begin position="52"/>
        <end position="172"/>
    </location>
</feature>
<organism evidence="13 14">
    <name type="scientific">Parahaliea mediterranea</name>
    <dbReference type="NCBI Taxonomy" id="651086"/>
    <lineage>
        <taxon>Bacteria</taxon>
        <taxon>Pseudomonadati</taxon>
        <taxon>Pseudomonadota</taxon>
        <taxon>Gammaproteobacteria</taxon>
        <taxon>Cellvibrionales</taxon>
        <taxon>Halieaceae</taxon>
        <taxon>Parahaliea</taxon>
    </lineage>
</organism>
<name>A0A939DGZ8_9GAMM</name>
<reference evidence="13" key="1">
    <citation type="submission" date="2021-02" db="EMBL/GenBank/DDBJ databases">
        <title>PHA producing bacteria isolated from coastal sediment in Guangdong, Shenzhen.</title>
        <authorList>
            <person name="Zheng W."/>
            <person name="Yu S."/>
            <person name="Huang Y."/>
        </authorList>
    </citation>
    <scope>NUCLEOTIDE SEQUENCE</scope>
    <source>
        <strain evidence="13">TN14-10</strain>
    </source>
</reference>
<keyword evidence="2 8" id="KW-0813">Transport</keyword>
<keyword evidence="13" id="KW-0675">Receptor</keyword>
<dbReference type="InterPro" id="IPR037066">
    <property type="entry name" value="Plug_dom_sf"/>
</dbReference>
<dbReference type="Gene3D" id="2.170.130.10">
    <property type="entry name" value="TonB-dependent receptor, plug domain"/>
    <property type="match status" value="1"/>
</dbReference>
<feature type="signal peptide" evidence="10">
    <location>
        <begin position="1"/>
        <end position="30"/>
    </location>
</feature>
<feature type="domain" description="TonB-dependent receptor-like beta-barrel" evidence="11">
    <location>
        <begin position="348"/>
        <end position="821"/>
    </location>
</feature>
<evidence type="ECO:0000256" key="8">
    <source>
        <dbReference type="PROSITE-ProRule" id="PRU01360"/>
    </source>
</evidence>
<evidence type="ECO:0000256" key="10">
    <source>
        <dbReference type="SAM" id="SignalP"/>
    </source>
</evidence>
<gene>
    <name evidence="13" type="ORF">JYP50_11935</name>
</gene>
<dbReference type="Gene3D" id="2.40.170.20">
    <property type="entry name" value="TonB-dependent receptor, beta-barrel domain"/>
    <property type="match status" value="1"/>
</dbReference>
<evidence type="ECO:0000256" key="6">
    <source>
        <dbReference type="ARBA" id="ARBA00023136"/>
    </source>
</evidence>
<evidence type="ECO:0000313" key="13">
    <source>
        <dbReference type="EMBL" id="MBN7797307.1"/>
    </source>
</evidence>
<evidence type="ECO:0000256" key="5">
    <source>
        <dbReference type="ARBA" id="ARBA00023077"/>
    </source>
</evidence>
<keyword evidence="14" id="KW-1185">Reference proteome</keyword>
<dbReference type="AlphaFoldDB" id="A0A939DGZ8"/>
<keyword evidence="5 9" id="KW-0798">TonB box</keyword>
<protein>
    <submittedName>
        <fullName evidence="13">TonB-dependent receptor</fullName>
    </submittedName>
</protein>
<dbReference type="Pfam" id="PF00593">
    <property type="entry name" value="TonB_dep_Rec_b-barrel"/>
    <property type="match status" value="1"/>
</dbReference>
<dbReference type="Pfam" id="PF07715">
    <property type="entry name" value="Plug"/>
    <property type="match status" value="1"/>
</dbReference>
<dbReference type="PANTHER" id="PTHR47234">
    <property type="match status" value="1"/>
</dbReference>
<dbReference type="InterPro" id="IPR000531">
    <property type="entry name" value="Beta-barrel_TonB"/>
</dbReference>
<evidence type="ECO:0000313" key="14">
    <source>
        <dbReference type="Proteomes" id="UP000664303"/>
    </source>
</evidence>
<evidence type="ECO:0000256" key="7">
    <source>
        <dbReference type="ARBA" id="ARBA00023237"/>
    </source>
</evidence>
<accession>A0A939DGZ8</accession>
<evidence type="ECO:0000256" key="1">
    <source>
        <dbReference type="ARBA" id="ARBA00004571"/>
    </source>
</evidence>
<comment type="caution">
    <text evidence="13">The sequence shown here is derived from an EMBL/GenBank/DDBJ whole genome shotgun (WGS) entry which is preliminary data.</text>
</comment>
<dbReference type="CDD" id="cd01347">
    <property type="entry name" value="ligand_gated_channel"/>
    <property type="match status" value="1"/>
</dbReference>
<sequence length="855" mass="92716">MTKHKAKPATHSLLAAAGFILLPLPASLQAQGNSPALEEVVVTGSHIRRPSQFDSPSPLSVVGREDMLDQGAATVVDVVKNLPENSGAEFQVDNLAQPLTSGTSNINLRNLGLGSTLVMINGQRQTLSAVAATDGSSFVDTNSLLPFIAIERMEILKDGAAATYGSDAVAGVVNFISRDNFDGFEIQANYQAAEHGDHSDAEFGAIWGGGNDSTHLMLAASYFDREAMYSADRDFTEGTALSSLGHPGTFLTSGGFVMDPGCGTVGGFPRDNGFCGFDYSPYFDLSPDEQRTQLFATARHDFSETVSGRLELAYNKTEVEHIASPSFPFLTFFPTVPEDNPGNLWGEDVSYFGRIQGAEAGPSVARNEYDTLRVAGNLEGQFANDWYWTAQGSYSEQEVFYDRPDTLQSRAVAALAGRGGPDNNQYWNPLAGADNDPAVIADMIGSTDMNGETSLLTFDAITSGELFELEAGTVMAAFGAHYRREELAHDWGEDYNNQEFLSLFGGPDYDAERDIYALFTEFSIPVTANLELQASARYEDYGDGVNSLDPKLGALWQPSDTLSFRGSVGTAFRAPSLFQTDATQASQANMYDPLTDSTVFRSAQTNGNPDLDPEQADVVNLGVTWENDTLELSLDYWYYDYEDLIVKQVPDAVVAQEVADTQAGLSGTPAQLAVTRDPASNLITLVQTDFINASSAETDGIDLSGQYRLDSGAGLFRFGTQWTWVNKYELRESGGSDTIDAVGSRNKLNFARSLPEWKGNISLDWALGAHSATAYLRYTDSYDDDNSGLEIDSHATVDLRYAYAFALGESEATLAVGAINVTDEEPPAVVDLLGYDTKVHDPRGRMLYLNLNYRL</sequence>